<gene>
    <name evidence="4" type="ORF">ACFQRF_27105</name>
</gene>
<feature type="domain" description="TrwC relaxase" evidence="3">
    <location>
        <begin position="36"/>
        <end position="396"/>
    </location>
</feature>
<evidence type="ECO:0000313" key="5">
    <source>
        <dbReference type="Proteomes" id="UP001596540"/>
    </source>
</evidence>
<feature type="region of interest" description="Disordered" evidence="2">
    <location>
        <begin position="1164"/>
        <end position="1202"/>
    </location>
</feature>
<dbReference type="Proteomes" id="UP001596540">
    <property type="component" value="Unassembled WGS sequence"/>
</dbReference>
<dbReference type="RefSeq" id="WP_379874246.1">
    <property type="nucleotide sequence ID" value="NZ_JBHTBH010000021.1"/>
</dbReference>
<keyword evidence="1" id="KW-0175">Coiled coil</keyword>
<proteinExistence type="predicted"/>
<feature type="region of interest" description="Disordered" evidence="2">
    <location>
        <begin position="356"/>
        <end position="387"/>
    </location>
</feature>
<name>A0ABW2KN57_9ACTN</name>
<evidence type="ECO:0000256" key="2">
    <source>
        <dbReference type="SAM" id="MobiDB-lite"/>
    </source>
</evidence>
<dbReference type="InterPro" id="IPR027417">
    <property type="entry name" value="P-loop_NTPase"/>
</dbReference>
<feature type="coiled-coil region" evidence="1">
    <location>
        <begin position="1040"/>
        <end position="1074"/>
    </location>
</feature>
<dbReference type="Gene3D" id="3.40.50.300">
    <property type="entry name" value="P-loop containing nucleotide triphosphate hydrolases"/>
    <property type="match status" value="2"/>
</dbReference>
<dbReference type="CDD" id="cd18809">
    <property type="entry name" value="SF1_C_RecD"/>
    <property type="match status" value="1"/>
</dbReference>
<protein>
    <submittedName>
        <fullName evidence="4">AAA family ATPase</fullName>
    </submittedName>
</protein>
<evidence type="ECO:0000313" key="4">
    <source>
        <dbReference type="EMBL" id="MFC7331417.1"/>
    </source>
</evidence>
<dbReference type="Pfam" id="PF13604">
    <property type="entry name" value="AAA_30"/>
    <property type="match status" value="1"/>
</dbReference>
<accession>A0ABW2KN57</accession>
<keyword evidence="5" id="KW-1185">Reference proteome</keyword>
<reference evidence="5" key="1">
    <citation type="journal article" date="2019" name="Int. J. Syst. Evol. Microbiol.">
        <title>The Global Catalogue of Microorganisms (GCM) 10K type strain sequencing project: providing services to taxonomists for standard genome sequencing and annotation.</title>
        <authorList>
            <consortium name="The Broad Institute Genomics Platform"/>
            <consortium name="The Broad Institute Genome Sequencing Center for Infectious Disease"/>
            <person name="Wu L."/>
            <person name="Ma J."/>
        </authorList>
    </citation>
    <scope>NUCLEOTIDE SEQUENCE [LARGE SCALE GENOMIC DNA]</scope>
    <source>
        <strain evidence="5">CGMCC 4.7382</strain>
    </source>
</reference>
<dbReference type="SUPFAM" id="SSF55464">
    <property type="entry name" value="Origin of replication-binding domain, RBD-like"/>
    <property type="match status" value="1"/>
</dbReference>
<dbReference type="InterPro" id="IPR014862">
    <property type="entry name" value="TrwC"/>
</dbReference>
<feature type="compositionally biased region" description="Polar residues" evidence="2">
    <location>
        <begin position="1176"/>
        <end position="1185"/>
    </location>
</feature>
<sequence length="1202" mass="129880">MHTRQERDYRLAQECGATPSAADVALNYRLDGSVRGIERLGAGWAEFGHEAGTVLEGPAQVQEVREVMSGRDPHTGVQLVKPKKAVHPAAKLTARPLSEAVERAAAAEQVSPENLLGGGKWAKRFAQLQRGLHRDGDAHRAPVRDLEAIAAQAGVDPAELYEPDELATAREHADERVTIGIPAWRIDFDFPKSEAIGQVDEATAARIAEIHMEAVRRAMAALESWCAYGMSGHHGDGQRAERVETTGWAATATHHRSARGTGDGTPGDPHDHVHVMIPNMVRCADGKWRTVAAGGRDLMRHVPAVGQLARAISRQLMTAEFGVAYERNPATGRWEIVGFGAEVRALYSRRAAQVDAEVGPDASPDERRRAARRTAAPKRAWTPEQERASWRERAAAAGIDIVGLVQQVLGGPGPAGAAARRGPDVPDRPDPDAVADMVWDPESGVTAHTTVTTRARVMAAVADACPAGLSDGAELEELTAHVLADPRAVVLPESGQVHMANAARYTSADVVAAERSITSAAAEGIGSDRVVVAEPVAGRVLAEAEHRRGFALSAEQRAVVERLLSAEFGVDAVIGRPGTGKTTIMSVARQGWEAAGYRVAGAATAAVAAANLSAQARIPSQTVAAWVRRIEAGRGLDGVDVLVIDEAAMVDARSAAVIIEAAQHSGTKIVSIGDPAQLKAVGAGGGWFKRVHQIVSGLTLTENRRQRHDVDRAALAVWHDGARRSALAMWAQHGRVHAPETVEEAHAAMVAAWWQDRAPIADVHEAIADVLMLAATNHDVEEINRIARATARRADHLSSLDVEFATAGGERLELAVGEVVRLRRNDYRSRNSSDPDVLNGYRGVVLSVDRRRGALVEWRHPQRGMERAWIAPDAIARGDLTHGYAMTIASAQGLTCERVHAYGVGADAHSLYPALSRARERADLYLPALDVESWETRARLGEARSDEERLARAVAAYAATLTDVDDGMVTDEIDGAPKFSTASEALGMAVDQAERPWEGVGSAVTDERQSMAAEPEWTPLTMEQARAGQGPHARRLPRQLADFKQQADEHAANIREVRGEIDQLREELRNLDSSWRSRRRRRQIEDDIAYKTRVLKRQQDDLFEVGELARRLRDEAIQADVRQAEADQARARQVRVEQVAGERGITVEQAAQLPDAELDPALERALQALPGGMPAPSTSSPQTHDQPPRPSSTEAPRPRARP</sequence>
<dbReference type="Gene3D" id="2.30.30.940">
    <property type="match status" value="1"/>
</dbReference>
<dbReference type="EMBL" id="JBHTBH010000021">
    <property type="protein sequence ID" value="MFC7331417.1"/>
    <property type="molecule type" value="Genomic_DNA"/>
</dbReference>
<dbReference type="SUPFAM" id="SSF52540">
    <property type="entry name" value="P-loop containing nucleoside triphosphate hydrolases"/>
    <property type="match status" value="1"/>
</dbReference>
<evidence type="ECO:0000256" key="1">
    <source>
        <dbReference type="SAM" id="Coils"/>
    </source>
</evidence>
<evidence type="ECO:0000259" key="3">
    <source>
        <dbReference type="Pfam" id="PF08751"/>
    </source>
</evidence>
<dbReference type="Pfam" id="PF08751">
    <property type="entry name" value="TrwC"/>
    <property type="match status" value="1"/>
</dbReference>
<comment type="caution">
    <text evidence="4">The sequence shown here is derived from an EMBL/GenBank/DDBJ whole genome shotgun (WGS) entry which is preliminary data.</text>
</comment>
<organism evidence="4 5">
    <name type="scientific">Marinactinospora rubrisoli</name>
    <dbReference type="NCBI Taxonomy" id="2715399"/>
    <lineage>
        <taxon>Bacteria</taxon>
        <taxon>Bacillati</taxon>
        <taxon>Actinomycetota</taxon>
        <taxon>Actinomycetes</taxon>
        <taxon>Streptosporangiales</taxon>
        <taxon>Nocardiopsidaceae</taxon>
        <taxon>Marinactinospora</taxon>
    </lineage>
</organism>